<dbReference type="Proteomes" id="UP000615446">
    <property type="component" value="Unassembled WGS sequence"/>
</dbReference>
<protein>
    <submittedName>
        <fullName evidence="2">Uncharacterized protein</fullName>
    </submittedName>
</protein>
<gene>
    <name evidence="2" type="ORF">RCL2_001036500</name>
</gene>
<evidence type="ECO:0000256" key="1">
    <source>
        <dbReference type="SAM" id="Phobius"/>
    </source>
</evidence>
<name>A0A8H3LAH5_9GLOM</name>
<proteinExistence type="predicted"/>
<dbReference type="AlphaFoldDB" id="A0A8H3LAH5"/>
<evidence type="ECO:0000313" key="3">
    <source>
        <dbReference type="Proteomes" id="UP000615446"/>
    </source>
</evidence>
<keyword evidence="1" id="KW-0472">Membrane</keyword>
<sequence>MFMFEFLEMLEYGKIAGTIISIATIFYKILSFLIQKNLEPINEKIQKISDKIEIMDERFIIINDKIEIMDERFIIINEKFDLLFKIVKHEKKYHDDKDEKS</sequence>
<evidence type="ECO:0000313" key="2">
    <source>
        <dbReference type="EMBL" id="GES83201.1"/>
    </source>
</evidence>
<comment type="caution">
    <text evidence="2">The sequence shown here is derived from an EMBL/GenBank/DDBJ whole genome shotgun (WGS) entry which is preliminary data.</text>
</comment>
<reference evidence="2" key="1">
    <citation type="submission" date="2019-10" db="EMBL/GenBank/DDBJ databases">
        <title>Conservation and host-specific expression of non-tandemly repeated heterogenous ribosome RNA gene in arbuscular mycorrhizal fungi.</title>
        <authorList>
            <person name="Maeda T."/>
            <person name="Kobayashi Y."/>
            <person name="Nakagawa T."/>
            <person name="Ezawa T."/>
            <person name="Yamaguchi K."/>
            <person name="Bino T."/>
            <person name="Nishimoto Y."/>
            <person name="Shigenobu S."/>
            <person name="Kawaguchi M."/>
        </authorList>
    </citation>
    <scope>NUCLEOTIDE SEQUENCE</scope>
    <source>
        <strain evidence="2">HR1</strain>
    </source>
</reference>
<dbReference type="EMBL" id="BLAL01000068">
    <property type="protein sequence ID" value="GES83201.1"/>
    <property type="molecule type" value="Genomic_DNA"/>
</dbReference>
<organism evidence="2 3">
    <name type="scientific">Rhizophagus clarus</name>
    <dbReference type="NCBI Taxonomy" id="94130"/>
    <lineage>
        <taxon>Eukaryota</taxon>
        <taxon>Fungi</taxon>
        <taxon>Fungi incertae sedis</taxon>
        <taxon>Mucoromycota</taxon>
        <taxon>Glomeromycotina</taxon>
        <taxon>Glomeromycetes</taxon>
        <taxon>Glomerales</taxon>
        <taxon>Glomeraceae</taxon>
        <taxon>Rhizophagus</taxon>
    </lineage>
</organism>
<keyword evidence="1" id="KW-0812">Transmembrane</keyword>
<accession>A0A8H3LAH5</accession>
<feature type="transmembrane region" description="Helical" evidence="1">
    <location>
        <begin position="12"/>
        <end position="34"/>
    </location>
</feature>
<keyword evidence="1" id="KW-1133">Transmembrane helix</keyword>